<evidence type="ECO:0000313" key="3">
    <source>
        <dbReference type="Proteomes" id="UP000049828"/>
    </source>
</evidence>
<dbReference type="RefSeq" id="WP_055039331.1">
    <property type="nucleotide sequence ID" value="NZ_CVRS01000060.1"/>
</dbReference>
<name>A0A0M6WFP1_9FIRM</name>
<dbReference type="EMBL" id="CVRS01000060">
    <property type="protein sequence ID" value="CRL35241.1"/>
    <property type="molecule type" value="Genomic_DNA"/>
</dbReference>
<dbReference type="Proteomes" id="UP000049828">
    <property type="component" value="Unassembled WGS sequence"/>
</dbReference>
<dbReference type="AlphaFoldDB" id="A0A0M6WFP1"/>
<proteinExistence type="predicted"/>
<reference evidence="3" key="1">
    <citation type="submission" date="2015-05" db="EMBL/GenBank/DDBJ databases">
        <authorList>
            <consortium name="Pathogen Informatics"/>
        </authorList>
    </citation>
    <scope>NUCLEOTIDE SEQUENCE [LARGE SCALE GENOMIC DNA]</scope>
    <source>
        <strain evidence="3">L1-83</strain>
    </source>
</reference>
<dbReference type="InterPro" id="IPR003491">
    <property type="entry name" value="REP-like_C"/>
</dbReference>
<keyword evidence="3" id="KW-1185">Reference proteome</keyword>
<gene>
    <name evidence="2" type="ORF">RIL183_16351</name>
</gene>
<evidence type="ECO:0000313" key="2">
    <source>
        <dbReference type="EMBL" id="CRL35241.1"/>
    </source>
</evidence>
<accession>A0A0M6WFP1</accession>
<feature type="domain" description="Replication initiation protein-like C-terminal" evidence="1">
    <location>
        <begin position="126"/>
        <end position="319"/>
    </location>
</feature>
<dbReference type="Pfam" id="PF02486">
    <property type="entry name" value="Rep_trans"/>
    <property type="match status" value="1"/>
</dbReference>
<sequence>MKIDENMKNGLYCSIDWLSFTVLDNVDLDTTIAEFGFTIEDFFECPRGANGYKKMLSMIGSNLRVLYDGADNMGIHFDVSGSAMSDFYEVYYKSCFNNETPFGELAIDMELDVVKSLFRRIQELGHITRLDLSIDNKTDIYYSVRQLHEQLSLGRFVSKWRTYKYIEEKETNGNCVGRTIYMGSRTSDIMLRVYDKELEQNKKYPDLDDVNHVNYRWVRWELELKDERANMVVNHILSGKTVGYIAVGILSNYLRLINLDDSNKSRCSSQSVWDSFIDDVSCLRLYVSHDEKTLEMKKDWLIHQCAPTIAGIIMANHGDFSFLSECIDAHAMRMNKKLRDLVTAVNPDWEKQLVAFQG</sequence>
<evidence type="ECO:0000259" key="1">
    <source>
        <dbReference type="Pfam" id="PF02486"/>
    </source>
</evidence>
<protein>
    <recommendedName>
        <fullName evidence="1">Replication initiation protein-like C-terminal domain-containing protein</fullName>
    </recommendedName>
</protein>
<organism evidence="2 3">
    <name type="scientific">Roseburia inulinivorans</name>
    <dbReference type="NCBI Taxonomy" id="360807"/>
    <lineage>
        <taxon>Bacteria</taxon>
        <taxon>Bacillati</taxon>
        <taxon>Bacillota</taxon>
        <taxon>Clostridia</taxon>
        <taxon>Lachnospirales</taxon>
        <taxon>Lachnospiraceae</taxon>
        <taxon>Roseburia</taxon>
    </lineage>
</organism>